<proteinExistence type="predicted"/>
<organism evidence="2 3">
    <name type="scientific">Solitalea canadensis (strain ATCC 29591 / DSM 3403 / JCM 21819 / LMG 8368 / NBRC 15130 / NCIMB 12057 / USAM 9D)</name>
    <name type="common">Flexibacter canadensis</name>
    <dbReference type="NCBI Taxonomy" id="929556"/>
    <lineage>
        <taxon>Bacteria</taxon>
        <taxon>Pseudomonadati</taxon>
        <taxon>Bacteroidota</taxon>
        <taxon>Sphingobacteriia</taxon>
        <taxon>Sphingobacteriales</taxon>
        <taxon>Sphingobacteriaceae</taxon>
        <taxon>Solitalea</taxon>
    </lineage>
</organism>
<dbReference type="RefSeq" id="WP_014680293.1">
    <property type="nucleotide sequence ID" value="NC_017770.1"/>
</dbReference>
<name>H8KW45_SOLCM</name>
<dbReference type="KEGG" id="scn:Solca_2011"/>
<reference evidence="2" key="1">
    <citation type="submission" date="2012-02" db="EMBL/GenBank/DDBJ databases">
        <title>The complete genome of Solitalea canadensis DSM 3403.</title>
        <authorList>
            <consortium name="US DOE Joint Genome Institute (JGI-PGF)"/>
            <person name="Lucas S."/>
            <person name="Copeland A."/>
            <person name="Lapidus A."/>
            <person name="Glavina del Rio T."/>
            <person name="Dalin E."/>
            <person name="Tice H."/>
            <person name="Bruce D."/>
            <person name="Goodwin L."/>
            <person name="Pitluck S."/>
            <person name="Peters L."/>
            <person name="Ovchinnikova G."/>
            <person name="Lu M."/>
            <person name="Kyrpides N."/>
            <person name="Mavromatis K."/>
            <person name="Ivanova N."/>
            <person name="Brettin T."/>
            <person name="Detter J.C."/>
            <person name="Han C."/>
            <person name="Larimer F."/>
            <person name="Land M."/>
            <person name="Hauser L."/>
            <person name="Markowitz V."/>
            <person name="Cheng J.-F."/>
            <person name="Hugenholtz P."/>
            <person name="Woyke T."/>
            <person name="Wu D."/>
            <person name="Spring S."/>
            <person name="Schroeder M."/>
            <person name="Kopitz M."/>
            <person name="Brambilla E."/>
            <person name="Klenk H.-P."/>
            <person name="Eisen J.A."/>
        </authorList>
    </citation>
    <scope>NUCLEOTIDE SEQUENCE</scope>
    <source>
        <strain evidence="2">DSM 3403</strain>
    </source>
</reference>
<evidence type="ECO:0000313" key="2">
    <source>
        <dbReference type="EMBL" id="AFD07066.1"/>
    </source>
</evidence>
<dbReference type="STRING" id="929556.Solca_2011"/>
<dbReference type="Proteomes" id="UP000007590">
    <property type="component" value="Chromosome"/>
</dbReference>
<protein>
    <recommendedName>
        <fullName evidence="4">VCBS repeat-containing protein</fullName>
    </recommendedName>
</protein>
<dbReference type="EMBL" id="CP003349">
    <property type="protein sequence ID" value="AFD07066.1"/>
    <property type="molecule type" value="Genomic_DNA"/>
</dbReference>
<evidence type="ECO:0008006" key="4">
    <source>
        <dbReference type="Google" id="ProtNLM"/>
    </source>
</evidence>
<keyword evidence="1" id="KW-0732">Signal</keyword>
<evidence type="ECO:0000313" key="3">
    <source>
        <dbReference type="Proteomes" id="UP000007590"/>
    </source>
</evidence>
<dbReference type="InterPro" id="IPR058087">
    <property type="entry name" value="XAC2610_dom"/>
</dbReference>
<evidence type="ECO:0000256" key="1">
    <source>
        <dbReference type="SAM" id="SignalP"/>
    </source>
</evidence>
<feature type="chain" id="PRO_5003613958" description="VCBS repeat-containing protein" evidence="1">
    <location>
        <begin position="19"/>
        <end position="334"/>
    </location>
</feature>
<dbReference type="AlphaFoldDB" id="H8KW45"/>
<dbReference type="HOGENOM" id="CLU_831276_0_0_10"/>
<dbReference type="eggNOG" id="COG4461">
    <property type="taxonomic scope" value="Bacteria"/>
</dbReference>
<keyword evidence="3" id="KW-1185">Reference proteome</keyword>
<dbReference type="OrthoDB" id="5993839at2"/>
<sequence length="334" mass="37963">MRILFTILLLTKTFTCFSQETTVSQSYKGTINNKYAVIMDLTTKKDRVTGSYYYVSKQQPIPLNGYLSGNKLILREFNSNDSQKTLATFEGTVTSTSIQGTWKNADGTKSFPFLLNITKGDEKVFAYNFVVNDGSPKYTIKFSVETCEGDECRGNASIKLIDKTTHKLIQVLYSEDLFFYMDKNKKPTTNIIELYGEQSPFIFDDFNFDGNTELAVRNGNNSGYGGPSYDVYLFAPASKEFVLNDQLTTMATENLGMFSTDHKNKRLTTFTKSGCCWHQTSSYVWRNNKPIEVYKVTEDATGAGEYMSVITETLVNGKWNKKVKTYKTSDYYKE</sequence>
<gene>
    <name evidence="2" type="ordered locus">Solca_2011</name>
</gene>
<dbReference type="NCBIfam" id="NF047539">
    <property type="entry name" value="XAC2610_fam"/>
    <property type="match status" value="1"/>
</dbReference>
<accession>H8KW45</accession>
<feature type="signal peptide" evidence="1">
    <location>
        <begin position="1"/>
        <end position="18"/>
    </location>
</feature>